<name>A0A0G1UY32_9BACT</name>
<sequence length="253" mass="29818">MPQKKTIRENIQKLTKGAVNTLTDLILLELLMVGDFLTGPRTLSGVFYHLQKNLQFVEERRLKTALSNTRAKGWIDYHGLLTELGKTKINSKIKLARLGEKWSGAWLIVVFDIPEKQRRARNIFRLYLKAKKFGKFQESVWISPYPRYRSEVESMRNQYRLKPFVFTFLTKNVGGLNPKQLAENVWRLSALNKKYHEYIQEYTNTKVHPLERIGLLLAIMREDPRLPKELLPQGWKGEEVLQIYRHILKRRPS</sequence>
<proteinExistence type="predicted"/>
<evidence type="ECO:0000313" key="3">
    <source>
        <dbReference type="EMBL" id="KKU99072.1"/>
    </source>
</evidence>
<dbReference type="PANTHER" id="PTHR30319">
    <property type="entry name" value="PHENYLACETIC ACID REGULATOR-RELATED TRANSCRIPTIONAL REPRESSOR"/>
    <property type="match status" value="1"/>
</dbReference>
<evidence type="ECO:0000259" key="2">
    <source>
        <dbReference type="Pfam" id="PF20803"/>
    </source>
</evidence>
<accession>A0A0G1UY32</accession>
<dbReference type="InterPro" id="IPR048846">
    <property type="entry name" value="PaaX-like_central"/>
</dbReference>
<feature type="domain" description="Transcriptional repressor PaaX-like central Cas2-like" evidence="2">
    <location>
        <begin position="100"/>
        <end position="181"/>
    </location>
</feature>
<dbReference type="Pfam" id="PF20803">
    <property type="entry name" value="PaaX_M"/>
    <property type="match status" value="1"/>
</dbReference>
<organism evidence="3 4">
    <name type="scientific">Candidatus Amesbacteria bacterium GW2011_GWA1_48_9</name>
    <dbReference type="NCBI Taxonomy" id="1618355"/>
    <lineage>
        <taxon>Bacteria</taxon>
        <taxon>Candidatus Amesiibacteriota</taxon>
    </lineage>
</organism>
<evidence type="ECO:0000313" key="4">
    <source>
        <dbReference type="Proteomes" id="UP000034637"/>
    </source>
</evidence>
<dbReference type="InterPro" id="IPR013225">
    <property type="entry name" value="PaaX_C"/>
</dbReference>
<protein>
    <submittedName>
        <fullName evidence="3">Phenylacetic acid degradation operon negative regulatory protein</fullName>
    </submittedName>
</protein>
<dbReference type="EMBL" id="LCPP01000037">
    <property type="protein sequence ID" value="KKU99072.1"/>
    <property type="molecule type" value="Genomic_DNA"/>
</dbReference>
<evidence type="ECO:0000259" key="1">
    <source>
        <dbReference type="Pfam" id="PF08223"/>
    </source>
</evidence>
<gene>
    <name evidence="3" type="ORF">UY33_C0037G0003</name>
</gene>
<comment type="caution">
    <text evidence="3">The sequence shown here is derived from an EMBL/GenBank/DDBJ whole genome shotgun (WGS) entry which is preliminary data.</text>
</comment>
<dbReference type="AlphaFoldDB" id="A0A0G1UY32"/>
<dbReference type="Gene3D" id="1.20.58.1460">
    <property type="match status" value="1"/>
</dbReference>
<dbReference type="GO" id="GO:0006351">
    <property type="term" value="P:DNA-templated transcription"/>
    <property type="evidence" value="ECO:0007669"/>
    <property type="project" value="TreeGrafter"/>
</dbReference>
<dbReference type="Gene3D" id="3.30.70.2650">
    <property type="match status" value="1"/>
</dbReference>
<feature type="domain" description="Transcriptional repressor PaaX-like C-terminal" evidence="1">
    <location>
        <begin position="186"/>
        <end position="248"/>
    </location>
</feature>
<dbReference type="Proteomes" id="UP000034637">
    <property type="component" value="Unassembled WGS sequence"/>
</dbReference>
<reference evidence="3 4" key="1">
    <citation type="journal article" date="2015" name="Nature">
        <title>rRNA introns, odd ribosomes, and small enigmatic genomes across a large radiation of phyla.</title>
        <authorList>
            <person name="Brown C.T."/>
            <person name="Hug L.A."/>
            <person name="Thomas B.C."/>
            <person name="Sharon I."/>
            <person name="Castelle C.J."/>
            <person name="Singh A."/>
            <person name="Wilkins M.J."/>
            <person name="Williams K.H."/>
            <person name="Banfield J.F."/>
        </authorList>
    </citation>
    <scope>NUCLEOTIDE SEQUENCE [LARGE SCALE GENOMIC DNA]</scope>
</reference>
<dbReference type="Pfam" id="PF08223">
    <property type="entry name" value="PaaX_C"/>
    <property type="match status" value="1"/>
</dbReference>
<dbReference type="PANTHER" id="PTHR30319:SF1">
    <property type="entry name" value="TRANSCRIPTIONAL REPRESSOR PAAX"/>
    <property type="match status" value="1"/>
</dbReference>